<dbReference type="PANTHER" id="PTHR47786:SF2">
    <property type="entry name" value="GLYCOSYL HYDROLASE FAMILY 13 CATALYTIC DOMAIN-CONTAINING PROTEIN"/>
    <property type="match status" value="1"/>
</dbReference>
<dbReference type="PANTHER" id="PTHR47786">
    <property type="entry name" value="ALPHA-1,4-GLUCAN:MALTOSE-1-PHOSPHATE MALTOSYLTRANSFERASE"/>
    <property type="match status" value="1"/>
</dbReference>
<dbReference type="GO" id="GO:0005975">
    <property type="term" value="P:carbohydrate metabolic process"/>
    <property type="evidence" value="ECO:0007669"/>
    <property type="project" value="InterPro"/>
</dbReference>
<organism evidence="2 3">
    <name type="scientific">Alteromonas profundi</name>
    <dbReference type="NCBI Taxonomy" id="2696062"/>
    <lineage>
        <taxon>Bacteria</taxon>
        <taxon>Pseudomonadati</taxon>
        <taxon>Pseudomonadota</taxon>
        <taxon>Gammaproteobacteria</taxon>
        <taxon>Alteromonadales</taxon>
        <taxon>Alteromonadaceae</taxon>
        <taxon>Alteromonas/Salinimonas group</taxon>
        <taxon>Alteromonas</taxon>
    </lineage>
</organism>
<dbReference type="Pfam" id="PF00128">
    <property type="entry name" value="Alpha-amylase"/>
    <property type="match status" value="2"/>
</dbReference>
<proteinExistence type="predicted"/>
<dbReference type="InterPro" id="IPR017853">
    <property type="entry name" value="GH"/>
</dbReference>
<dbReference type="EMBL" id="JAAAWN010000015">
    <property type="protein sequence ID" value="NDV91958.1"/>
    <property type="molecule type" value="Genomic_DNA"/>
</dbReference>
<dbReference type="Gene3D" id="3.20.20.80">
    <property type="entry name" value="Glycosidases"/>
    <property type="match status" value="1"/>
</dbReference>
<feature type="domain" description="Glycosyl hydrolase family 13 catalytic" evidence="1">
    <location>
        <begin position="26"/>
        <end position="343"/>
    </location>
</feature>
<sequence>MQQYYSAVTPYKVTQPAWTKYGVIYQINTRQFSQQGNFQGVIDGLDRIAGLGVNCIWLMPIQPIGQMNRKGELGSPYAVKDYYGINPEFGSKSDFKRLVKEAHKRGLKVLIDWVPNHSAWDCDLVEKHPSWYAKDYKGDFRPSPWWDWSDIIEFDYAKPELREYMVNAMVYWVETFDIDGFRCDVAGYVPNDFWYQARQALDAIKPIFLLAEWEDRDLHERAFNMSYAWSWNETMHEVAHEKCALDRLRKYYSWNERAWPDNALRMTFVSNHDKNAWDGTQHEQFKEALPAAIVLSVLGEGMPLIHNGQEAGETKRLAFFERDPIEWQSHEIGQLYSDLIRFKKSVPALANGQYGGTMIQVPNTQMDAIFSFVRMDEGQKVFIVLNLSSKTVECEFKEPLFEGQYKQWNAQTPVNLSAGKTERFEPWSYAIWISTDVAG</sequence>
<dbReference type="AlphaFoldDB" id="A0A7X5LM59"/>
<evidence type="ECO:0000313" key="2">
    <source>
        <dbReference type="EMBL" id="NDV91958.1"/>
    </source>
</evidence>
<evidence type="ECO:0000313" key="3">
    <source>
        <dbReference type="Proteomes" id="UP000470213"/>
    </source>
</evidence>
<comment type="caution">
    <text evidence="2">The sequence shown here is derived from an EMBL/GenBank/DDBJ whole genome shotgun (WGS) entry which is preliminary data.</text>
</comment>
<protein>
    <submittedName>
        <fullName evidence="2">Alpha-amylase</fullName>
    </submittedName>
</protein>
<dbReference type="SUPFAM" id="SSF51011">
    <property type="entry name" value="Glycosyl hydrolase domain"/>
    <property type="match status" value="1"/>
</dbReference>
<reference evidence="2 3" key="1">
    <citation type="submission" date="2020-01" db="EMBL/GenBank/DDBJ databases">
        <authorList>
            <person name="Chen J."/>
            <person name="Zhu S."/>
            <person name="Yang J."/>
        </authorList>
    </citation>
    <scope>NUCLEOTIDE SEQUENCE [LARGE SCALE GENOMIC DNA]</scope>
    <source>
        <strain evidence="2 3">345S023</strain>
    </source>
</reference>
<accession>A0A7X5LM59</accession>
<dbReference type="SMART" id="SM00642">
    <property type="entry name" value="Aamy"/>
    <property type="match status" value="1"/>
</dbReference>
<dbReference type="SUPFAM" id="SSF51445">
    <property type="entry name" value="(Trans)glycosidases"/>
    <property type="match status" value="1"/>
</dbReference>
<name>A0A7X5LM59_9ALTE</name>
<dbReference type="CDD" id="cd11313">
    <property type="entry name" value="AmyAc_arch_bac_AmyA"/>
    <property type="match status" value="1"/>
</dbReference>
<dbReference type="InterPro" id="IPR006047">
    <property type="entry name" value="GH13_cat_dom"/>
</dbReference>
<keyword evidence="3" id="KW-1185">Reference proteome</keyword>
<evidence type="ECO:0000259" key="1">
    <source>
        <dbReference type="SMART" id="SM00642"/>
    </source>
</evidence>
<gene>
    <name evidence="2" type="ORF">GTH32_12295</name>
</gene>
<dbReference type="Proteomes" id="UP000470213">
    <property type="component" value="Unassembled WGS sequence"/>
</dbReference>
<dbReference type="RefSeq" id="WP_163086146.1">
    <property type="nucleotide sequence ID" value="NZ_JAAAWN010000015.1"/>
</dbReference>